<evidence type="ECO:0000313" key="3">
    <source>
        <dbReference type="EMBL" id="RHL68721.1"/>
    </source>
</evidence>
<feature type="coiled-coil region" evidence="1">
    <location>
        <begin position="80"/>
        <end position="157"/>
    </location>
</feature>
<organism evidence="3 5">
    <name type="scientific">Lachnospira eligens</name>
    <dbReference type="NCBI Taxonomy" id="39485"/>
    <lineage>
        <taxon>Bacteria</taxon>
        <taxon>Bacillati</taxon>
        <taxon>Bacillota</taxon>
        <taxon>Clostridia</taxon>
        <taxon>Lachnospirales</taxon>
        <taxon>Lachnospiraceae</taxon>
        <taxon>Lachnospira</taxon>
    </lineage>
</organism>
<dbReference type="Proteomes" id="UP000285201">
    <property type="component" value="Unassembled WGS sequence"/>
</dbReference>
<dbReference type="EMBL" id="QROY01000005">
    <property type="protein sequence ID" value="RHL68721.1"/>
    <property type="molecule type" value="Genomic_DNA"/>
</dbReference>
<reference evidence="4 5" key="1">
    <citation type="submission" date="2018-08" db="EMBL/GenBank/DDBJ databases">
        <title>A genome reference for cultivated species of the human gut microbiota.</title>
        <authorList>
            <person name="Zou Y."/>
            <person name="Xue W."/>
            <person name="Luo G."/>
        </authorList>
    </citation>
    <scope>NUCLEOTIDE SEQUENCE [LARGE SCALE GENOMIC DNA]</scope>
    <source>
        <strain evidence="3 5">AF36-7BH</strain>
        <strain evidence="2 4">AM32-2AC</strain>
    </source>
</reference>
<keyword evidence="1" id="KW-0175">Coiled coil</keyword>
<dbReference type="EMBL" id="QSIS01000004">
    <property type="protein sequence ID" value="RHD09771.1"/>
    <property type="molecule type" value="Genomic_DNA"/>
</dbReference>
<dbReference type="RefSeq" id="WP_118148365.1">
    <property type="nucleotide sequence ID" value="NZ_QRNK01000019.1"/>
</dbReference>
<evidence type="ECO:0000313" key="2">
    <source>
        <dbReference type="EMBL" id="RHD09771.1"/>
    </source>
</evidence>
<evidence type="ECO:0000256" key="1">
    <source>
        <dbReference type="SAM" id="Coils"/>
    </source>
</evidence>
<protein>
    <submittedName>
        <fullName evidence="3">Uncharacterized protein</fullName>
    </submittedName>
</protein>
<evidence type="ECO:0000313" key="5">
    <source>
        <dbReference type="Proteomes" id="UP000285201"/>
    </source>
</evidence>
<accession>A0A415MBP0</accession>
<proteinExistence type="predicted"/>
<name>A0A415MBP0_9FIRM</name>
<sequence length="236" mass="27960">MKKKLKNLALFLEQLRSHFICIEYVQIDNVEEQRKIKEDLIQNTEEVEKVLAIREEMDAKQELKSKYAKRSVETTSGVERLQLRVAIEKLEEEVYELREMLLQSKLDAELLLEKDLKKKLKISKMCERLLSSLKNQYEQLNEEKRELRAVYDTKVKAVAAEDMEELIEVRQAVRDEETHRARAELLAKYGEAFKDRFFDEAVEKVDCEMRGKVYVKREQTIESPKGAKLYPEQKSR</sequence>
<comment type="caution">
    <text evidence="3">The sequence shown here is derived from an EMBL/GenBank/DDBJ whole genome shotgun (WGS) entry which is preliminary data.</text>
</comment>
<dbReference type="Proteomes" id="UP000284794">
    <property type="component" value="Unassembled WGS sequence"/>
</dbReference>
<gene>
    <name evidence="3" type="ORF">DW007_07860</name>
    <name evidence="2" type="ORF">DW811_04465</name>
</gene>
<evidence type="ECO:0000313" key="4">
    <source>
        <dbReference type="Proteomes" id="UP000284794"/>
    </source>
</evidence>
<dbReference type="AlphaFoldDB" id="A0A415MBP0"/>